<dbReference type="GeneID" id="117643858"/>
<protein>
    <submittedName>
        <fullName evidence="2 3">Uncharacterized protein LOC117643858</fullName>
    </submittedName>
</protein>
<proteinExistence type="predicted"/>
<dbReference type="Proteomes" id="UP000515158">
    <property type="component" value="Unplaced"/>
</dbReference>
<reference evidence="2 3" key="1">
    <citation type="submission" date="2025-04" db="UniProtKB">
        <authorList>
            <consortium name="RefSeq"/>
        </authorList>
    </citation>
    <scope>IDENTIFICATION</scope>
    <source>
        <tissue evidence="2 3">Total insect</tissue>
    </source>
</reference>
<keyword evidence="1" id="KW-1185">Reference proteome</keyword>
<evidence type="ECO:0000313" key="1">
    <source>
        <dbReference type="Proteomes" id="UP000515158"/>
    </source>
</evidence>
<accession>A0A6P8YXD7</accession>
<dbReference type="RefSeq" id="XP_034238868.1">
    <property type="nucleotide sequence ID" value="XM_034382977.1"/>
</dbReference>
<evidence type="ECO:0000313" key="2">
    <source>
        <dbReference type="RefSeq" id="XP_034238867.1"/>
    </source>
</evidence>
<dbReference type="Gene3D" id="1.25.40.10">
    <property type="entry name" value="Tetratricopeptide repeat domain"/>
    <property type="match status" value="1"/>
</dbReference>
<dbReference type="InterPro" id="IPR011990">
    <property type="entry name" value="TPR-like_helical_dom_sf"/>
</dbReference>
<dbReference type="RefSeq" id="XP_034238867.1">
    <property type="nucleotide sequence ID" value="XM_034382976.1"/>
</dbReference>
<sequence>MAAPDVAGPAGTEEPSTATAMATARAAGDKAFLEQLYRELESPFVWGLLPGQRADSSRWDSHIRRLLDVLHVADSPWTKVVLHLNLSWLFFKRGDSRTSRAHLVDVDVVLGTLPWCEREAGLLRRGEEAARHALGAAWAHLVHVSTPLAVMQAELQDIAPVRKLAPEQRAALYGLQASCLYFLCIQGEKMGKKMVSAARKASSLQPGEAEWLLLMGKRPDAAASLEGDAMTPHSAVYTATRHVYCGEVLAARVLLRRALDLWPGNAFVQLNVAYLYTWLPEPQHQQQLAIADRCSIQALRLAPNCVLVHAVRRLVRPEHNSPYLARSSKIYGMNGDEMVAKLRGSCFVLEGIMCGFISGHKEKKV</sequence>
<dbReference type="OrthoDB" id="8185995at2759"/>
<organism evidence="2">
    <name type="scientific">Thrips palmi</name>
    <name type="common">Melon thrips</name>
    <dbReference type="NCBI Taxonomy" id="161013"/>
    <lineage>
        <taxon>Eukaryota</taxon>
        <taxon>Metazoa</taxon>
        <taxon>Ecdysozoa</taxon>
        <taxon>Arthropoda</taxon>
        <taxon>Hexapoda</taxon>
        <taxon>Insecta</taxon>
        <taxon>Pterygota</taxon>
        <taxon>Neoptera</taxon>
        <taxon>Paraneoptera</taxon>
        <taxon>Thysanoptera</taxon>
        <taxon>Terebrantia</taxon>
        <taxon>Thripoidea</taxon>
        <taxon>Thripidae</taxon>
        <taxon>Thrips</taxon>
    </lineage>
</organism>
<evidence type="ECO:0000313" key="3">
    <source>
        <dbReference type="RefSeq" id="XP_034238868.1"/>
    </source>
</evidence>
<name>A0A6P8YXD7_THRPL</name>
<dbReference type="KEGG" id="tpal:117643858"/>
<gene>
    <name evidence="2 3" type="primary">LOC117643858</name>
</gene>
<dbReference type="AlphaFoldDB" id="A0A6P8YXD7"/>